<keyword evidence="4" id="KW-0328">Glycosyltransferase</keyword>
<feature type="transmembrane region" description="Helical" evidence="9">
    <location>
        <begin position="292"/>
        <end position="317"/>
    </location>
</feature>
<evidence type="ECO:0000256" key="8">
    <source>
        <dbReference type="ARBA" id="ARBA00023136"/>
    </source>
</evidence>
<dbReference type="InterPro" id="IPR025993">
    <property type="entry name" value="Ceramide_glucosylTrfase"/>
</dbReference>
<evidence type="ECO:0008006" key="12">
    <source>
        <dbReference type="Google" id="ProtNLM"/>
    </source>
</evidence>
<keyword evidence="6 9" id="KW-0812">Transmembrane</keyword>
<dbReference type="Gene3D" id="3.90.550.10">
    <property type="entry name" value="Spore Coat Polysaccharide Biosynthesis Protein SpsA, Chain A"/>
    <property type="match status" value="1"/>
</dbReference>
<dbReference type="Proteomes" id="UP000236884">
    <property type="component" value="Chromosome"/>
</dbReference>
<keyword evidence="11" id="KW-1185">Reference proteome</keyword>
<comment type="subcellular location">
    <subcellularLocation>
        <location evidence="1">Membrane</location>
        <topology evidence="1">Multi-pass membrane protein</topology>
    </subcellularLocation>
</comment>
<evidence type="ECO:0000313" key="10">
    <source>
        <dbReference type="EMBL" id="BAT59701.1"/>
    </source>
</evidence>
<protein>
    <recommendedName>
        <fullName evidence="12">Ceramide glucosyltransferase</fullName>
    </recommendedName>
</protein>
<dbReference type="KEGG" id="vgo:GJW-30_1_02234"/>
<name>A0A0S3PUP9_9BRAD</name>
<keyword evidence="5" id="KW-0808">Transferase</keyword>
<organism evidence="10 11">
    <name type="scientific">Variibacter gotjawalensis</name>
    <dbReference type="NCBI Taxonomy" id="1333996"/>
    <lineage>
        <taxon>Bacteria</taxon>
        <taxon>Pseudomonadati</taxon>
        <taxon>Pseudomonadota</taxon>
        <taxon>Alphaproteobacteria</taxon>
        <taxon>Hyphomicrobiales</taxon>
        <taxon>Nitrobacteraceae</taxon>
        <taxon>Variibacter</taxon>
    </lineage>
</organism>
<accession>A0A0S3PUP9</accession>
<proteinExistence type="predicted"/>
<dbReference type="InterPro" id="IPR029044">
    <property type="entry name" value="Nucleotide-diphossugar_trans"/>
</dbReference>
<dbReference type="GO" id="GO:0016020">
    <property type="term" value="C:membrane"/>
    <property type="evidence" value="ECO:0007669"/>
    <property type="project" value="UniProtKB-SubCell"/>
</dbReference>
<sequence>MIDSMLLLGIFVAISLLVHLTSTALAYRGCRQRETAPSKIDAPMISIVRPVCGLENHLEETLRSGFLLNYWNYELIFCIDAADDPAIPLVRRLMAQHSCVPSRLLIGRDVVSPNPKLNNVVKGWRAAAAEWIVLADSNVMMPPDYLQRLASAWDAEAGLVCSPPIGSLPGNLAAEIECGFLNTYQARWQYAADRLGFSFAQGKTMLWRKADLDRHGGPRALADELAEDAAATKLVRRNGKRVRLATPPFEQPLGARALADVWRRQVRWARLRRDSFPLFYALEIGTSSFPGWLAAIVAANSLGVALPVAVAFPALWYGAEAALARASGWHVTLRSPITWIARDVMLPAIWVSGWIGSRFVWRGNQMQTAQRAA</sequence>
<evidence type="ECO:0000313" key="11">
    <source>
        <dbReference type="Proteomes" id="UP000236884"/>
    </source>
</evidence>
<dbReference type="OrthoDB" id="9814255at2"/>
<evidence type="ECO:0000256" key="5">
    <source>
        <dbReference type="ARBA" id="ARBA00022679"/>
    </source>
</evidence>
<evidence type="ECO:0000256" key="6">
    <source>
        <dbReference type="ARBA" id="ARBA00022692"/>
    </source>
</evidence>
<dbReference type="GO" id="GO:0008120">
    <property type="term" value="F:ceramide glucosyltransferase activity"/>
    <property type="evidence" value="ECO:0007669"/>
    <property type="project" value="TreeGrafter"/>
</dbReference>
<keyword evidence="8 9" id="KW-0472">Membrane</keyword>
<reference evidence="10 11" key="1">
    <citation type="submission" date="2015-08" db="EMBL/GenBank/DDBJ databases">
        <title>Investigation of the bacterial diversity of lava forest soil.</title>
        <authorList>
            <person name="Lee J.S."/>
        </authorList>
    </citation>
    <scope>NUCLEOTIDE SEQUENCE [LARGE SCALE GENOMIC DNA]</scope>
    <source>
        <strain evidence="10 11">GJW-30</strain>
    </source>
</reference>
<dbReference type="PANTHER" id="PTHR12726:SF0">
    <property type="entry name" value="CERAMIDE GLUCOSYLTRANSFERASE"/>
    <property type="match status" value="1"/>
</dbReference>
<evidence type="ECO:0000256" key="1">
    <source>
        <dbReference type="ARBA" id="ARBA00004141"/>
    </source>
</evidence>
<dbReference type="AlphaFoldDB" id="A0A0S3PUP9"/>
<gene>
    <name evidence="10" type="ORF">GJW-30_1_02234</name>
</gene>
<evidence type="ECO:0000256" key="4">
    <source>
        <dbReference type="ARBA" id="ARBA00022676"/>
    </source>
</evidence>
<dbReference type="RefSeq" id="WP_096355289.1">
    <property type="nucleotide sequence ID" value="NZ_AP014946.1"/>
</dbReference>
<comment type="pathway">
    <text evidence="3">Sphingolipid metabolism.</text>
</comment>
<keyword evidence="7 9" id="KW-1133">Transmembrane helix</keyword>
<dbReference type="SUPFAM" id="SSF53448">
    <property type="entry name" value="Nucleotide-diphospho-sugar transferases"/>
    <property type="match status" value="1"/>
</dbReference>
<dbReference type="Pfam" id="PF13506">
    <property type="entry name" value="Glyco_transf_21"/>
    <property type="match status" value="1"/>
</dbReference>
<dbReference type="CDD" id="cd02520">
    <property type="entry name" value="Glucosylceramide_synthase"/>
    <property type="match status" value="1"/>
</dbReference>
<dbReference type="GO" id="GO:0006679">
    <property type="term" value="P:glucosylceramide biosynthetic process"/>
    <property type="evidence" value="ECO:0007669"/>
    <property type="project" value="TreeGrafter"/>
</dbReference>
<comment type="pathway">
    <text evidence="2">Lipid metabolism; sphingolipid metabolism.</text>
</comment>
<dbReference type="PANTHER" id="PTHR12726">
    <property type="entry name" value="CERAMIDE GLUCOSYLTRANSFERASE"/>
    <property type="match status" value="1"/>
</dbReference>
<evidence type="ECO:0000256" key="3">
    <source>
        <dbReference type="ARBA" id="ARBA00004991"/>
    </source>
</evidence>
<dbReference type="EMBL" id="AP014946">
    <property type="protein sequence ID" value="BAT59701.1"/>
    <property type="molecule type" value="Genomic_DNA"/>
</dbReference>
<evidence type="ECO:0000256" key="9">
    <source>
        <dbReference type="SAM" id="Phobius"/>
    </source>
</evidence>
<evidence type="ECO:0000256" key="2">
    <source>
        <dbReference type="ARBA" id="ARBA00004760"/>
    </source>
</evidence>
<evidence type="ECO:0000256" key="7">
    <source>
        <dbReference type="ARBA" id="ARBA00022989"/>
    </source>
</evidence>